<dbReference type="PIRSF" id="PIRSF001430">
    <property type="entry name" value="tRNA_psdUrid_synth"/>
    <property type="match status" value="1"/>
</dbReference>
<feature type="active site" description="Nucleophile" evidence="4 5">
    <location>
        <position position="72"/>
    </location>
</feature>
<evidence type="ECO:0000256" key="7">
    <source>
        <dbReference type="RuleBase" id="RU003792"/>
    </source>
</evidence>
<sequence length="278" mass="31616">MGVALMATHVFNWRDIVTTRYKVVLAYDGTNFAGFQRQPHQRTVEQVVTKAVNKMAKDPVEPIVIYGAGRTDAGVHAFGQTLHFDLPYEINPEGVRRGLNSMLPMDTIVKAVSIVPNDFHARYDTVGKRYWYRAYQNEFVDPFKRHYTGHFKFAADIDRIQQAIGDLEGRHDFSTFVASGSQAHDHVREIYSAKAWALPDEREIQFEFCGSGFLYNQVRIMVAVLMEIGQGRRAVDCIPALLAAKDREQARGTAPAAGLYMKKVYYEQNELQADLIKY</sequence>
<comment type="function">
    <text evidence="4">Formation of pseudouridine at positions 38, 39 and 40 in the anticodon stem and loop of transfer RNAs.</text>
</comment>
<comment type="similarity">
    <text evidence="1 4 7">Belongs to the tRNA pseudouridine synthase TruA family.</text>
</comment>
<comment type="subunit">
    <text evidence="4">Homodimer.</text>
</comment>
<dbReference type="GO" id="GO:0031119">
    <property type="term" value="P:tRNA pseudouridine synthesis"/>
    <property type="evidence" value="ECO:0007669"/>
    <property type="project" value="UniProtKB-UniRule"/>
</dbReference>
<dbReference type="EC" id="5.4.99.12" evidence="4"/>
<protein>
    <recommendedName>
        <fullName evidence="4">tRNA pseudouridine synthase A</fullName>
        <ecNumber evidence="4">5.4.99.12</ecNumber>
    </recommendedName>
    <alternativeName>
        <fullName evidence="4">tRNA pseudouridine(38-40) synthase</fullName>
    </alternativeName>
    <alternativeName>
        <fullName evidence="4">tRNA pseudouridylate synthase I</fullName>
    </alternativeName>
    <alternativeName>
        <fullName evidence="4">tRNA-uridine isomerase I</fullName>
    </alternativeName>
</protein>
<dbReference type="Gene3D" id="3.30.70.580">
    <property type="entry name" value="Pseudouridine synthase I, catalytic domain, N-terminal subdomain"/>
    <property type="match status" value="1"/>
</dbReference>
<name>A0A837PB04_LACPN</name>
<dbReference type="InterPro" id="IPR020094">
    <property type="entry name" value="TruA/RsuA/RluB/E/F_N"/>
</dbReference>
<keyword evidence="3 4" id="KW-0413">Isomerase</keyword>
<dbReference type="CDD" id="cd02570">
    <property type="entry name" value="PseudoU_synth_EcTruA"/>
    <property type="match status" value="1"/>
</dbReference>
<dbReference type="InterPro" id="IPR020097">
    <property type="entry name" value="PsdUridine_synth_TruA_a/b_dom"/>
</dbReference>
<organism evidence="9 10">
    <name type="scientific">Lactiplantibacillus plantarum WJL</name>
    <dbReference type="NCBI Taxonomy" id="1350466"/>
    <lineage>
        <taxon>Bacteria</taxon>
        <taxon>Bacillati</taxon>
        <taxon>Bacillota</taxon>
        <taxon>Bacilli</taxon>
        <taxon>Lactobacillales</taxon>
        <taxon>Lactobacillaceae</taxon>
        <taxon>Lactiplantibacillus</taxon>
    </lineage>
</organism>
<evidence type="ECO:0000256" key="3">
    <source>
        <dbReference type="ARBA" id="ARBA00023235"/>
    </source>
</evidence>
<comment type="caution">
    <text evidence="4">Lacks conserved residue(s) required for the propagation of feature annotation.</text>
</comment>
<feature type="domain" description="Pseudouridine synthase I TruA alpha/beta" evidence="8">
    <location>
        <begin position="26"/>
        <end position="124"/>
    </location>
</feature>
<evidence type="ECO:0000259" key="8">
    <source>
        <dbReference type="Pfam" id="PF01416"/>
    </source>
</evidence>
<comment type="catalytic activity">
    <reaction evidence="4 7">
        <text>uridine(38/39/40) in tRNA = pseudouridine(38/39/40) in tRNA</text>
        <dbReference type="Rhea" id="RHEA:22376"/>
        <dbReference type="Rhea" id="RHEA-COMP:10085"/>
        <dbReference type="Rhea" id="RHEA-COMP:10087"/>
        <dbReference type="ChEBI" id="CHEBI:65314"/>
        <dbReference type="ChEBI" id="CHEBI:65315"/>
        <dbReference type="EC" id="5.4.99.12"/>
    </reaction>
</comment>
<dbReference type="PANTHER" id="PTHR11142:SF0">
    <property type="entry name" value="TRNA PSEUDOURIDINE SYNTHASE-LIKE 1"/>
    <property type="match status" value="1"/>
</dbReference>
<dbReference type="SUPFAM" id="SSF55120">
    <property type="entry name" value="Pseudouridine synthase"/>
    <property type="match status" value="1"/>
</dbReference>
<dbReference type="Gene3D" id="3.30.70.660">
    <property type="entry name" value="Pseudouridine synthase I, catalytic domain, C-terminal subdomain"/>
    <property type="match status" value="1"/>
</dbReference>
<evidence type="ECO:0000313" key="9">
    <source>
        <dbReference type="EMBL" id="KPN44246.1"/>
    </source>
</evidence>
<dbReference type="InterPro" id="IPR020103">
    <property type="entry name" value="PsdUridine_synth_cat_dom_sf"/>
</dbReference>
<evidence type="ECO:0000313" key="10">
    <source>
        <dbReference type="Proteomes" id="UP000050511"/>
    </source>
</evidence>
<dbReference type="GO" id="GO:0003723">
    <property type="term" value="F:RNA binding"/>
    <property type="evidence" value="ECO:0007669"/>
    <property type="project" value="InterPro"/>
</dbReference>
<dbReference type="HAMAP" id="MF_00171">
    <property type="entry name" value="TruA"/>
    <property type="match status" value="1"/>
</dbReference>
<dbReference type="GO" id="GO:0160147">
    <property type="term" value="F:tRNA pseudouridine(38-40) synthase activity"/>
    <property type="evidence" value="ECO:0007669"/>
    <property type="project" value="UniProtKB-EC"/>
</dbReference>
<dbReference type="Proteomes" id="UP000050511">
    <property type="component" value="Unassembled WGS sequence"/>
</dbReference>
<evidence type="ECO:0000256" key="4">
    <source>
        <dbReference type="HAMAP-Rule" id="MF_00171"/>
    </source>
</evidence>
<dbReference type="PANTHER" id="PTHR11142">
    <property type="entry name" value="PSEUDOURIDYLATE SYNTHASE"/>
    <property type="match status" value="1"/>
</dbReference>
<dbReference type="InterPro" id="IPR001406">
    <property type="entry name" value="PsdUridine_synth_TruA"/>
</dbReference>
<comment type="caution">
    <text evidence="9">The sequence shown here is derived from an EMBL/GenBank/DDBJ whole genome shotgun (WGS) entry which is preliminary data.</text>
</comment>
<evidence type="ECO:0000256" key="2">
    <source>
        <dbReference type="ARBA" id="ARBA00022694"/>
    </source>
</evidence>
<feature type="domain" description="Pseudouridine synthase I TruA alpha/beta" evidence="8">
    <location>
        <begin position="163"/>
        <end position="267"/>
    </location>
</feature>
<evidence type="ECO:0000256" key="1">
    <source>
        <dbReference type="ARBA" id="ARBA00009375"/>
    </source>
</evidence>
<reference evidence="9 10" key="1">
    <citation type="submission" date="2015-10" db="EMBL/GenBank/DDBJ databases">
        <title>Resequencing of Lactobacillus plantarum WJL strain genome.</title>
        <authorList>
            <person name="Martino M.E."/>
        </authorList>
    </citation>
    <scope>NUCLEOTIDE SEQUENCE [LARGE SCALE GENOMIC DNA]</scope>
    <source>
        <strain evidence="9 10">WJL</strain>
    </source>
</reference>
<gene>
    <name evidence="4" type="primary">truA</name>
    <name evidence="9" type="ORF">WJL_1323</name>
</gene>
<dbReference type="AlphaFoldDB" id="A0A837PB04"/>
<feature type="binding site" evidence="4 6">
    <location>
        <position position="130"/>
    </location>
    <ligand>
        <name>substrate</name>
    </ligand>
</feature>
<dbReference type="InterPro" id="IPR020095">
    <property type="entry name" value="PsdUridine_synth_TruA_C"/>
</dbReference>
<dbReference type="EMBL" id="LKLZ01000003">
    <property type="protein sequence ID" value="KPN44246.1"/>
    <property type="molecule type" value="Genomic_DNA"/>
</dbReference>
<accession>A0A837PB04</accession>
<keyword evidence="2 4" id="KW-0819">tRNA processing</keyword>
<dbReference type="NCBIfam" id="TIGR00071">
    <property type="entry name" value="hisT_truA"/>
    <property type="match status" value="1"/>
</dbReference>
<dbReference type="Pfam" id="PF01416">
    <property type="entry name" value="PseudoU_synth_1"/>
    <property type="match status" value="2"/>
</dbReference>
<proteinExistence type="inferred from homology"/>
<dbReference type="FunFam" id="3.30.70.580:FF:000001">
    <property type="entry name" value="tRNA pseudouridine synthase A"/>
    <property type="match status" value="1"/>
</dbReference>
<evidence type="ECO:0000256" key="6">
    <source>
        <dbReference type="PIRSR" id="PIRSR001430-2"/>
    </source>
</evidence>
<evidence type="ECO:0000256" key="5">
    <source>
        <dbReference type="PIRSR" id="PIRSR001430-1"/>
    </source>
</evidence>